<dbReference type="GO" id="GO:0005507">
    <property type="term" value="F:copper ion binding"/>
    <property type="evidence" value="ECO:0007669"/>
    <property type="project" value="TreeGrafter"/>
</dbReference>
<evidence type="ECO:0000256" key="1">
    <source>
        <dbReference type="ARBA" id="ARBA00010169"/>
    </source>
</evidence>
<dbReference type="SUPFAM" id="SSF54913">
    <property type="entry name" value="GlnB-like"/>
    <property type="match status" value="1"/>
</dbReference>
<dbReference type="Pfam" id="PF03091">
    <property type="entry name" value="CutA1"/>
    <property type="match status" value="1"/>
</dbReference>
<dbReference type="Gene3D" id="3.30.70.120">
    <property type="match status" value="1"/>
</dbReference>
<comment type="similarity">
    <text evidence="1">Belongs to the CutA family.</text>
</comment>
<dbReference type="Proteomes" id="UP000252985">
    <property type="component" value="Chromosome"/>
</dbReference>
<dbReference type="EMBL" id="CP031148">
    <property type="protein sequence ID" value="AXG11117.1"/>
    <property type="molecule type" value="Genomic_DNA"/>
</dbReference>
<gene>
    <name evidence="4" type="ORF">DU484_15350</name>
    <name evidence="3" type="ORF">DU500_15370</name>
</gene>
<dbReference type="InterPro" id="IPR015867">
    <property type="entry name" value="N-reg_PII/ATP_PRibTrfase_C"/>
</dbReference>
<evidence type="ECO:0000313" key="5">
    <source>
        <dbReference type="Proteomes" id="UP000252985"/>
    </source>
</evidence>
<dbReference type="InterPro" id="IPR004323">
    <property type="entry name" value="Ion_tolerance_CutA"/>
</dbReference>
<dbReference type="GeneID" id="37288382"/>
<dbReference type="PANTHER" id="PTHR23419">
    <property type="entry name" value="DIVALENT CATION TOLERANCE CUTA-RELATED"/>
    <property type="match status" value="1"/>
</dbReference>
<evidence type="ECO:0000313" key="4">
    <source>
        <dbReference type="EMBL" id="AXG11117.1"/>
    </source>
</evidence>
<dbReference type="OrthoDB" id="8015at2157"/>
<keyword evidence="6" id="KW-1185">Reference proteome</keyword>
<dbReference type="Proteomes" id="UP000253273">
    <property type="component" value="Chromosome"/>
</dbReference>
<dbReference type="GO" id="GO:0010038">
    <property type="term" value="P:response to metal ion"/>
    <property type="evidence" value="ECO:0007669"/>
    <property type="project" value="InterPro"/>
</dbReference>
<dbReference type="KEGG" id="haj:DU500_15370"/>
<evidence type="ECO:0000256" key="2">
    <source>
        <dbReference type="ARBA" id="ARBA00022490"/>
    </source>
</evidence>
<name>A0A345EFZ5_9EURY</name>
<organism evidence="4 5">
    <name type="scientific">Haloplanus rubicundus</name>
    <dbReference type="NCBI Taxonomy" id="1547898"/>
    <lineage>
        <taxon>Archaea</taxon>
        <taxon>Methanobacteriati</taxon>
        <taxon>Methanobacteriota</taxon>
        <taxon>Stenosarchaea group</taxon>
        <taxon>Halobacteria</taxon>
        <taxon>Halobacteriales</taxon>
        <taxon>Haloferacaceae</taxon>
        <taxon>Haloplanus</taxon>
    </lineage>
</organism>
<proteinExistence type="inferred from homology"/>
<dbReference type="InterPro" id="IPR011322">
    <property type="entry name" value="N-reg_PII-like_a/b"/>
</dbReference>
<dbReference type="KEGG" id="haq:DU484_15350"/>
<evidence type="ECO:0000313" key="3">
    <source>
        <dbReference type="EMBL" id="AXG07698.1"/>
    </source>
</evidence>
<reference evidence="3 6" key="2">
    <citation type="submission" date="2018-07" db="EMBL/GenBank/DDBJ databases">
        <title>Genome sequences of Haloplanus sp. CBA1113.</title>
        <authorList>
            <person name="Kim Y.B."/>
            <person name="Roh S.W."/>
        </authorList>
    </citation>
    <scope>NUCLEOTIDE SEQUENCE [LARGE SCALE GENOMIC DNA]</scope>
    <source>
        <strain evidence="3 6">CBA1113</strain>
    </source>
</reference>
<sequence>MPDSDADAPVTAYVTAPRDAAADLASRLVDARLAACVNVVDCTSTYRWDDAVHEDEEAILFAKTTADRYPALAERLAGWHPHDVPCIERIDAADAHGPFAAWCAGAVVDAE</sequence>
<evidence type="ECO:0000313" key="6">
    <source>
        <dbReference type="Proteomes" id="UP000253273"/>
    </source>
</evidence>
<accession>A0A345EFZ5</accession>
<reference evidence="4 5" key="1">
    <citation type="submission" date="2018-07" db="EMBL/GenBank/DDBJ databases">
        <title>Genome sequences of Haloplanus sp. CBA1112.</title>
        <authorList>
            <person name="Kim Y.B."/>
            <person name="Roh S.W."/>
        </authorList>
    </citation>
    <scope>NUCLEOTIDE SEQUENCE [LARGE SCALE GENOMIC DNA]</scope>
    <source>
        <strain evidence="4 5">CBA1112</strain>
    </source>
</reference>
<dbReference type="EMBL" id="CP031150">
    <property type="protein sequence ID" value="AXG07698.1"/>
    <property type="molecule type" value="Genomic_DNA"/>
</dbReference>
<dbReference type="RefSeq" id="WP_114586820.1">
    <property type="nucleotide sequence ID" value="NZ_CP031148.1"/>
</dbReference>
<accession>A0A345E676</accession>
<dbReference type="AlphaFoldDB" id="A0A345EFZ5"/>
<dbReference type="PANTHER" id="PTHR23419:SF8">
    <property type="entry name" value="FI09726P"/>
    <property type="match status" value="1"/>
</dbReference>
<keyword evidence="2" id="KW-0963">Cytoplasm</keyword>
<protein>
    <submittedName>
        <fullName evidence="4">Divalent-cation tolerance protein CutA</fullName>
    </submittedName>
</protein>